<proteinExistence type="predicted"/>
<dbReference type="AlphaFoldDB" id="A0A815HEZ7"/>
<dbReference type="EMBL" id="CAJNOW010002493">
    <property type="protein sequence ID" value="CAF1353074.1"/>
    <property type="molecule type" value="Genomic_DNA"/>
</dbReference>
<evidence type="ECO:0000313" key="4">
    <source>
        <dbReference type="EMBL" id="CAF2076668.1"/>
    </source>
</evidence>
<gene>
    <name evidence="3" type="ORF">CJN711_LOCUS35380</name>
    <name evidence="2" type="ORF">KQP761_LOCUS7337</name>
    <name evidence="4" type="ORF">MBJ925_LOCUS17706</name>
</gene>
<feature type="signal peptide" evidence="1">
    <location>
        <begin position="1"/>
        <end position="20"/>
    </location>
</feature>
<dbReference type="EMBL" id="CAJNRE010008859">
    <property type="protein sequence ID" value="CAF2076668.1"/>
    <property type="molecule type" value="Genomic_DNA"/>
</dbReference>
<dbReference type="Proteomes" id="UP000663824">
    <property type="component" value="Unassembled WGS sequence"/>
</dbReference>
<protein>
    <submittedName>
        <fullName evidence="2">Uncharacterized protein</fullName>
    </submittedName>
</protein>
<reference evidence="2" key="1">
    <citation type="submission" date="2021-02" db="EMBL/GenBank/DDBJ databases">
        <authorList>
            <person name="Nowell W R."/>
        </authorList>
    </citation>
    <scope>NUCLEOTIDE SEQUENCE</scope>
</reference>
<feature type="chain" id="PRO_5036411674" evidence="1">
    <location>
        <begin position="21"/>
        <end position="152"/>
    </location>
</feature>
<dbReference type="EMBL" id="CAJNOV010017205">
    <property type="protein sequence ID" value="CAF1602583.1"/>
    <property type="molecule type" value="Genomic_DNA"/>
</dbReference>
<accession>A0A815HEZ7</accession>
<sequence>MKRYLSILIILFIEIDYSFSKLAMASTNLEAASATYLRLKNVHGHWHNQPHNPATDNFQGERHQAMIELQQNLGKAGTSGDEIQRLMGTPTKILNKPDLVLEHEFRRENENYTYPNDAKIWIYEWRGFHDYVYFVVSNDNKVLQSDWYSALE</sequence>
<evidence type="ECO:0000313" key="5">
    <source>
        <dbReference type="Proteomes" id="UP000663834"/>
    </source>
</evidence>
<evidence type="ECO:0000256" key="1">
    <source>
        <dbReference type="SAM" id="SignalP"/>
    </source>
</evidence>
<dbReference type="Proteomes" id="UP000663834">
    <property type="component" value="Unassembled WGS sequence"/>
</dbReference>
<keyword evidence="1" id="KW-0732">Signal</keyword>
<dbReference type="Proteomes" id="UP000663855">
    <property type="component" value="Unassembled WGS sequence"/>
</dbReference>
<comment type="caution">
    <text evidence="2">The sequence shown here is derived from an EMBL/GenBank/DDBJ whole genome shotgun (WGS) entry which is preliminary data.</text>
</comment>
<evidence type="ECO:0000313" key="3">
    <source>
        <dbReference type="EMBL" id="CAF1602583.1"/>
    </source>
</evidence>
<evidence type="ECO:0000313" key="2">
    <source>
        <dbReference type="EMBL" id="CAF1353074.1"/>
    </source>
</evidence>
<organism evidence="2 5">
    <name type="scientific">Rotaria magnacalcarata</name>
    <dbReference type="NCBI Taxonomy" id="392030"/>
    <lineage>
        <taxon>Eukaryota</taxon>
        <taxon>Metazoa</taxon>
        <taxon>Spiralia</taxon>
        <taxon>Gnathifera</taxon>
        <taxon>Rotifera</taxon>
        <taxon>Eurotatoria</taxon>
        <taxon>Bdelloidea</taxon>
        <taxon>Philodinida</taxon>
        <taxon>Philodinidae</taxon>
        <taxon>Rotaria</taxon>
    </lineage>
</organism>
<name>A0A815HEZ7_9BILA</name>
<dbReference type="OrthoDB" id="5580129at2759"/>